<accession>U4TQV1</accession>
<evidence type="ECO:0000313" key="1">
    <source>
        <dbReference type="EMBL" id="ERL65810.1"/>
    </source>
</evidence>
<dbReference type="HOGENOM" id="CLU_3100278_0_0_9"/>
<evidence type="ECO:0000313" key="2">
    <source>
        <dbReference type="Proteomes" id="UP000030647"/>
    </source>
</evidence>
<gene>
    <name evidence="1" type="ORF">L248_1886</name>
</gene>
<organism evidence="1 2">
    <name type="scientific">Schleiferilactobacillus shenzhenensis LY-73</name>
    <dbReference type="NCBI Taxonomy" id="1231336"/>
    <lineage>
        <taxon>Bacteria</taxon>
        <taxon>Bacillati</taxon>
        <taxon>Bacillota</taxon>
        <taxon>Bacilli</taxon>
        <taxon>Lactobacillales</taxon>
        <taxon>Lactobacillaceae</taxon>
        <taxon>Schleiferilactobacillus</taxon>
    </lineage>
</organism>
<protein>
    <submittedName>
        <fullName evidence="1">Uncharacterized protein</fullName>
    </submittedName>
</protein>
<keyword evidence="2" id="KW-1185">Reference proteome</keyword>
<dbReference type="STRING" id="1231336.L248_1886"/>
<dbReference type="AlphaFoldDB" id="U4TQV1"/>
<proteinExistence type="predicted"/>
<sequence>MFFYTFRQKNIARPRAADSAHLTSKKRHLVKSEAWAAAYQFSFADCHFQKL</sequence>
<dbReference type="EMBL" id="KI271584">
    <property type="protein sequence ID" value="ERL65810.1"/>
    <property type="molecule type" value="Genomic_DNA"/>
</dbReference>
<dbReference type="Proteomes" id="UP000030647">
    <property type="component" value="Unassembled WGS sequence"/>
</dbReference>
<reference evidence="2" key="1">
    <citation type="journal article" date="2013" name="Genome Announc.">
        <title>Whole-Genome Sequencing of Lactobacillus shenzhenensis Strain LY-73T.</title>
        <authorList>
            <person name="Lin Z."/>
            <person name="Liu Z."/>
            <person name="Yang R."/>
            <person name="Zou Y."/>
            <person name="Wan D."/>
            <person name="Chen J."/>
            <person name="Guo M."/>
            <person name="Zhao J."/>
            <person name="Fang C."/>
            <person name="Yang R."/>
            <person name="Liu F."/>
        </authorList>
    </citation>
    <scope>NUCLEOTIDE SEQUENCE [LARGE SCALE GENOMIC DNA]</scope>
    <source>
        <strain evidence="2">LY-73</strain>
    </source>
</reference>
<name>U4TQV1_9LACO</name>